<dbReference type="EMBL" id="JAFHKK010000003">
    <property type="protein sequence ID" value="MBN2963619.1"/>
    <property type="molecule type" value="Genomic_DNA"/>
</dbReference>
<evidence type="ECO:0000256" key="3">
    <source>
        <dbReference type="ARBA" id="ARBA00004162"/>
    </source>
</evidence>
<feature type="compositionally biased region" description="Low complexity" evidence="17">
    <location>
        <begin position="52"/>
        <end position="63"/>
    </location>
</feature>
<evidence type="ECO:0000313" key="18">
    <source>
        <dbReference type="EMBL" id="MBN2963619.1"/>
    </source>
</evidence>
<reference evidence="18" key="2">
    <citation type="submission" date="2021-02" db="EMBL/GenBank/DDBJ databases">
        <authorList>
            <person name="Merkel A.Y."/>
        </authorList>
    </citation>
    <scope>NUCLEOTIDE SEQUENCE</scope>
    <source>
        <strain evidence="18">T05b</strain>
    </source>
</reference>
<sequence length="84" mass="9223">MEINLVTEGLKFMVLGITTVFLFLVLMVAILYAQSAILTTFFPQKPTPKPQQTPGSTPSSPSDETTLVAVISAAIQTFRNQKRH</sequence>
<dbReference type="NCBIfam" id="TIGR01195">
    <property type="entry name" value="oadG_fam"/>
    <property type="match status" value="1"/>
</dbReference>
<keyword evidence="10 16" id="KW-1133">Transmembrane helix</keyword>
<comment type="cofactor">
    <cofactor evidence="1 16">
        <name>Na(+)</name>
        <dbReference type="ChEBI" id="CHEBI:29101"/>
    </cofactor>
</comment>
<dbReference type="InterPro" id="IPR023424">
    <property type="entry name" value="OadG"/>
</dbReference>
<evidence type="ECO:0000313" key="19">
    <source>
        <dbReference type="Proteomes" id="UP000703590"/>
    </source>
</evidence>
<evidence type="ECO:0000256" key="13">
    <source>
        <dbReference type="ARBA" id="ARBA00023136"/>
    </source>
</evidence>
<keyword evidence="6 16" id="KW-0813">Transport</keyword>
<keyword evidence="19" id="KW-1185">Reference proteome</keyword>
<organism evidence="18 19">
    <name type="scientific">Sulfurospirillum tamanense</name>
    <dbReference type="NCBI Taxonomy" id="2813362"/>
    <lineage>
        <taxon>Bacteria</taxon>
        <taxon>Pseudomonadati</taxon>
        <taxon>Campylobacterota</taxon>
        <taxon>Epsilonproteobacteria</taxon>
        <taxon>Campylobacterales</taxon>
        <taxon>Sulfurospirillaceae</taxon>
        <taxon>Sulfurospirillum</taxon>
    </lineage>
</organism>
<keyword evidence="7 16" id="KW-1003">Cell membrane</keyword>
<comment type="subunit">
    <text evidence="5 16">Heterotrimer of an alpha, a beta and a gamma subunit.</text>
</comment>
<dbReference type="HAMAP" id="MF_00404">
    <property type="entry name" value="OadG"/>
    <property type="match status" value="1"/>
</dbReference>
<evidence type="ECO:0000256" key="1">
    <source>
        <dbReference type="ARBA" id="ARBA00001959"/>
    </source>
</evidence>
<comment type="subcellular location">
    <subcellularLocation>
        <location evidence="3 16">Cell membrane</location>
        <topology evidence="3 16">Single-pass membrane protein</topology>
    </subcellularLocation>
</comment>
<evidence type="ECO:0000256" key="16">
    <source>
        <dbReference type="HAMAP-Rule" id="MF_00404"/>
    </source>
</evidence>
<evidence type="ECO:0000256" key="10">
    <source>
        <dbReference type="ARBA" id="ARBA00022989"/>
    </source>
</evidence>
<evidence type="ECO:0000256" key="5">
    <source>
        <dbReference type="ARBA" id="ARBA00011869"/>
    </source>
</evidence>
<name>A0ABS2WPP8_9BACT</name>
<reference evidence="18" key="1">
    <citation type="submission" date="2021-02" db="EMBL/GenBank/DDBJ databases">
        <title>Sulfurospirillum tamanensis sp. nov.</title>
        <authorList>
            <person name="Frolova A."/>
            <person name="Merkel A."/>
            <person name="Slobodkin A."/>
        </authorList>
    </citation>
    <scope>NUCLEOTIDE SEQUENCE</scope>
    <source>
        <strain evidence="18">T05b</strain>
    </source>
</reference>
<evidence type="ECO:0000256" key="12">
    <source>
        <dbReference type="ARBA" id="ARBA00023065"/>
    </source>
</evidence>
<keyword evidence="13 16" id="KW-0472">Membrane</keyword>
<comment type="caution">
    <text evidence="18">The sequence shown here is derived from an EMBL/GenBank/DDBJ whole genome shotgun (WGS) entry which is preliminary data.</text>
</comment>
<evidence type="ECO:0000256" key="15">
    <source>
        <dbReference type="ARBA" id="ARBA00048176"/>
    </source>
</evidence>
<dbReference type="Proteomes" id="UP000703590">
    <property type="component" value="Unassembled WGS sequence"/>
</dbReference>
<protein>
    <recommendedName>
        <fullName evidence="16">Probable oxaloacetate decarboxylase gamma chain</fullName>
        <ecNumber evidence="16">7.2.4.2</ecNumber>
    </recommendedName>
</protein>
<evidence type="ECO:0000256" key="11">
    <source>
        <dbReference type="ARBA" id="ARBA00023053"/>
    </source>
</evidence>
<evidence type="ECO:0000256" key="17">
    <source>
        <dbReference type="SAM" id="MobiDB-lite"/>
    </source>
</evidence>
<comment type="catalytic activity">
    <reaction evidence="15 16">
        <text>oxaloacetate + 2 Na(+)(in) + H(+) = pyruvate + 2 Na(+)(out) + CO2</text>
        <dbReference type="Rhea" id="RHEA:57724"/>
        <dbReference type="ChEBI" id="CHEBI:15361"/>
        <dbReference type="ChEBI" id="CHEBI:15378"/>
        <dbReference type="ChEBI" id="CHEBI:16452"/>
        <dbReference type="ChEBI" id="CHEBI:16526"/>
        <dbReference type="ChEBI" id="CHEBI:29101"/>
        <dbReference type="EC" id="7.2.4.2"/>
    </reaction>
</comment>
<feature type="transmembrane region" description="Helical" evidence="16">
    <location>
        <begin position="12"/>
        <end position="33"/>
    </location>
</feature>
<comment type="similarity">
    <text evidence="4 16">Belongs to the OadG family.</text>
</comment>
<evidence type="ECO:0000256" key="6">
    <source>
        <dbReference type="ARBA" id="ARBA00022448"/>
    </source>
</evidence>
<accession>A0ABS2WPP8</accession>
<keyword evidence="14 16" id="KW-0739">Sodium transport</keyword>
<proteinExistence type="inferred from homology"/>
<feature type="region of interest" description="Disordered" evidence="17">
    <location>
        <begin position="43"/>
        <end position="63"/>
    </location>
</feature>
<evidence type="ECO:0000256" key="8">
    <source>
        <dbReference type="ARBA" id="ARBA00022692"/>
    </source>
</evidence>
<dbReference type="EC" id="7.2.4.2" evidence="16"/>
<evidence type="ECO:0000256" key="9">
    <source>
        <dbReference type="ARBA" id="ARBA00022967"/>
    </source>
</evidence>
<evidence type="ECO:0000256" key="14">
    <source>
        <dbReference type="ARBA" id="ARBA00023201"/>
    </source>
</evidence>
<keyword evidence="11 16" id="KW-0915">Sodium</keyword>
<comment type="function">
    <text evidence="2 16">Catalyzes the decarboxylation of oxaloacetate coupled to Na(+) translocation.</text>
</comment>
<dbReference type="InterPro" id="IPR005899">
    <property type="entry name" value="Na_pump_deCOase"/>
</dbReference>
<keyword evidence="9 16" id="KW-1278">Translocase</keyword>
<evidence type="ECO:0000256" key="7">
    <source>
        <dbReference type="ARBA" id="ARBA00022475"/>
    </source>
</evidence>
<dbReference type="RefSeq" id="WP_205458056.1">
    <property type="nucleotide sequence ID" value="NZ_JAFHKK010000003.1"/>
</dbReference>
<keyword evidence="12 16" id="KW-0406">Ion transport</keyword>
<keyword evidence="8 16" id="KW-0812">Transmembrane</keyword>
<dbReference type="Pfam" id="PF04277">
    <property type="entry name" value="OAD_gamma"/>
    <property type="match status" value="1"/>
</dbReference>
<evidence type="ECO:0000256" key="2">
    <source>
        <dbReference type="ARBA" id="ARBA00003002"/>
    </source>
</evidence>
<gene>
    <name evidence="16" type="primary">oadG</name>
    <name evidence="18" type="ORF">JWV37_02405</name>
</gene>
<evidence type="ECO:0000256" key="4">
    <source>
        <dbReference type="ARBA" id="ARBA00005844"/>
    </source>
</evidence>